<keyword evidence="2" id="KW-1185">Reference proteome</keyword>
<feature type="non-terminal residue" evidence="1">
    <location>
        <position position="60"/>
    </location>
</feature>
<comment type="caution">
    <text evidence="1">The sequence shown here is derived from an EMBL/GenBank/DDBJ whole genome shotgun (WGS) entry which is preliminary data.</text>
</comment>
<protein>
    <submittedName>
        <fullName evidence="1">Uncharacterized protein</fullName>
    </submittedName>
</protein>
<reference evidence="1 2" key="1">
    <citation type="journal article" date="2021" name="Nat. Plants">
        <title>The Taxus genome provides insights into paclitaxel biosynthesis.</title>
        <authorList>
            <person name="Xiong X."/>
            <person name="Gou J."/>
            <person name="Liao Q."/>
            <person name="Li Y."/>
            <person name="Zhou Q."/>
            <person name="Bi G."/>
            <person name="Li C."/>
            <person name="Du R."/>
            <person name="Wang X."/>
            <person name="Sun T."/>
            <person name="Guo L."/>
            <person name="Liang H."/>
            <person name="Lu P."/>
            <person name="Wu Y."/>
            <person name="Zhang Z."/>
            <person name="Ro D.K."/>
            <person name="Shang Y."/>
            <person name="Huang S."/>
            <person name="Yan J."/>
        </authorList>
    </citation>
    <scope>NUCLEOTIDE SEQUENCE [LARGE SCALE GENOMIC DNA]</scope>
    <source>
        <strain evidence="1">Ta-2019</strain>
    </source>
</reference>
<organism evidence="1 2">
    <name type="scientific">Taxus chinensis</name>
    <name type="common">Chinese yew</name>
    <name type="synonym">Taxus wallichiana var. chinensis</name>
    <dbReference type="NCBI Taxonomy" id="29808"/>
    <lineage>
        <taxon>Eukaryota</taxon>
        <taxon>Viridiplantae</taxon>
        <taxon>Streptophyta</taxon>
        <taxon>Embryophyta</taxon>
        <taxon>Tracheophyta</taxon>
        <taxon>Spermatophyta</taxon>
        <taxon>Pinopsida</taxon>
        <taxon>Pinidae</taxon>
        <taxon>Conifers II</taxon>
        <taxon>Cupressales</taxon>
        <taxon>Taxaceae</taxon>
        <taxon>Taxus</taxon>
    </lineage>
</organism>
<proteinExistence type="predicted"/>
<evidence type="ECO:0000313" key="1">
    <source>
        <dbReference type="EMBL" id="KAH9325556.1"/>
    </source>
</evidence>
<name>A0AA38GMX0_TAXCH</name>
<accession>A0AA38GMX0</accession>
<dbReference type="Proteomes" id="UP000824469">
    <property type="component" value="Unassembled WGS sequence"/>
</dbReference>
<feature type="non-terminal residue" evidence="1">
    <location>
        <position position="1"/>
    </location>
</feature>
<dbReference type="EMBL" id="JAHRHJ020000002">
    <property type="protein sequence ID" value="KAH9325556.1"/>
    <property type="molecule type" value="Genomic_DNA"/>
</dbReference>
<evidence type="ECO:0000313" key="2">
    <source>
        <dbReference type="Proteomes" id="UP000824469"/>
    </source>
</evidence>
<sequence>DEEDKFDVKGIQEKLKHVEKENQKLSLHIKEYGNHFHELEEQYVFESSKQSESIKLLEEK</sequence>
<gene>
    <name evidence="1" type="ORF">KI387_005734</name>
</gene>
<dbReference type="AlphaFoldDB" id="A0AA38GMX0"/>